<evidence type="ECO:0000256" key="5">
    <source>
        <dbReference type="ARBA" id="ARBA00049880"/>
    </source>
</evidence>
<evidence type="ECO:0000259" key="6">
    <source>
        <dbReference type="Pfam" id="PF13673"/>
    </source>
</evidence>
<dbReference type="RefSeq" id="WP_014834193.1">
    <property type="nucleotide sequence ID" value="NZ_CABEEP010000001.1"/>
</dbReference>
<reference evidence="7 8" key="1">
    <citation type="submission" date="2019-05" db="EMBL/GenBank/DDBJ databases">
        <authorList>
            <consortium name="Pathogen Informatics"/>
        </authorList>
    </citation>
    <scope>NUCLEOTIDE SEQUENCE [LARGE SCALE GENOMIC DNA]</scope>
    <source>
        <strain evidence="7 8">NCTC12204</strain>
    </source>
</reference>
<keyword evidence="3 7" id="KW-0808">Transferase</keyword>
<protein>
    <submittedName>
        <fullName evidence="7">N-acetyltransferase GCN5</fullName>
    </submittedName>
</protein>
<evidence type="ECO:0000256" key="2">
    <source>
        <dbReference type="ARBA" id="ARBA00022649"/>
    </source>
</evidence>
<dbReference type="Gene3D" id="3.40.630.30">
    <property type="match status" value="1"/>
</dbReference>
<evidence type="ECO:0000313" key="8">
    <source>
        <dbReference type="Proteomes" id="UP000352698"/>
    </source>
</evidence>
<evidence type="ECO:0000256" key="1">
    <source>
        <dbReference type="ARBA" id="ARBA00022491"/>
    </source>
</evidence>
<evidence type="ECO:0000256" key="3">
    <source>
        <dbReference type="ARBA" id="ARBA00022679"/>
    </source>
</evidence>
<dbReference type="PANTHER" id="PTHR36449:SF1">
    <property type="entry name" value="ACETYLTRANSFERASE"/>
    <property type="match status" value="1"/>
</dbReference>
<organism evidence="7 8">
    <name type="scientific">Enterococcus hirae</name>
    <dbReference type="NCBI Taxonomy" id="1354"/>
    <lineage>
        <taxon>Bacteria</taxon>
        <taxon>Bacillati</taxon>
        <taxon>Bacillota</taxon>
        <taxon>Bacilli</taxon>
        <taxon>Lactobacillales</taxon>
        <taxon>Enterococcaceae</taxon>
        <taxon>Enterococcus</taxon>
    </lineage>
</organism>
<name>A0A7Z9AT12_ENTHR</name>
<dbReference type="InterPro" id="IPR016181">
    <property type="entry name" value="Acyl_CoA_acyltransferase"/>
</dbReference>
<dbReference type="InterPro" id="IPR000182">
    <property type="entry name" value="GNAT_dom"/>
</dbReference>
<dbReference type="SUPFAM" id="SSF55729">
    <property type="entry name" value="Acyl-CoA N-acyltransferases (Nat)"/>
    <property type="match status" value="1"/>
</dbReference>
<dbReference type="PANTHER" id="PTHR36449">
    <property type="entry name" value="ACETYLTRANSFERASE-RELATED"/>
    <property type="match status" value="1"/>
</dbReference>
<dbReference type="Proteomes" id="UP000352698">
    <property type="component" value="Unassembled WGS sequence"/>
</dbReference>
<comment type="catalytic activity">
    <reaction evidence="5">
        <text>glycyl-tRNA(Gly) + acetyl-CoA = N-acetylglycyl-tRNA(Gly) + CoA + H(+)</text>
        <dbReference type="Rhea" id="RHEA:81867"/>
        <dbReference type="Rhea" id="RHEA-COMP:9683"/>
        <dbReference type="Rhea" id="RHEA-COMP:19766"/>
        <dbReference type="ChEBI" id="CHEBI:15378"/>
        <dbReference type="ChEBI" id="CHEBI:57287"/>
        <dbReference type="ChEBI" id="CHEBI:57288"/>
        <dbReference type="ChEBI" id="CHEBI:78522"/>
        <dbReference type="ChEBI" id="CHEBI:232036"/>
    </reaction>
</comment>
<gene>
    <name evidence="7" type="ORF">NCTC12204_00818</name>
</gene>
<keyword evidence="4" id="KW-0012">Acyltransferase</keyword>
<sequence>MLLEDEVIFKKISNITPQEKALVKAFSCGKDHIDSYLKNEALEEIKYGISKTFLMFIKQKKNPLFLLGFFSLTTDRVQIIKTSKLTNELKIWGNPIMPQSIPAIRIHYFAIHKDKQRKKLGSEMMFYTFQYIKNFILPHIGACLITLQSEKDVVKFYEEIGFCKTGQTRDKNISMAVLTNEFFIE</sequence>
<dbReference type="EMBL" id="CABEEP010000001">
    <property type="protein sequence ID" value="VTQ61498.1"/>
    <property type="molecule type" value="Genomic_DNA"/>
</dbReference>
<feature type="domain" description="N-acetyltransferase" evidence="6">
    <location>
        <begin position="105"/>
        <end position="172"/>
    </location>
</feature>
<proteinExistence type="predicted"/>
<evidence type="ECO:0000313" key="7">
    <source>
        <dbReference type="EMBL" id="VTQ61498.1"/>
    </source>
</evidence>
<evidence type="ECO:0000256" key="4">
    <source>
        <dbReference type="ARBA" id="ARBA00023315"/>
    </source>
</evidence>
<keyword evidence="2" id="KW-1277">Toxin-antitoxin system</keyword>
<keyword evidence="1" id="KW-0678">Repressor</keyword>
<dbReference type="AlphaFoldDB" id="A0A7Z9AT12"/>
<dbReference type="GO" id="GO:0016747">
    <property type="term" value="F:acyltransferase activity, transferring groups other than amino-acyl groups"/>
    <property type="evidence" value="ECO:0007669"/>
    <property type="project" value="InterPro"/>
</dbReference>
<comment type="caution">
    <text evidence="7">The sequence shown here is derived from an EMBL/GenBank/DDBJ whole genome shotgun (WGS) entry which is preliminary data.</text>
</comment>
<accession>A0A7Z9AT12</accession>
<dbReference type="Pfam" id="PF13673">
    <property type="entry name" value="Acetyltransf_10"/>
    <property type="match status" value="1"/>
</dbReference>